<name>A0A7J6W7A5_THATH</name>
<sequence length="89" mass="9462">LLFGMKRHLSFGVGVSVPSSRSPSMKGRCGERVIAYTIFAMVLVCQRKLGGLSFSTDDVGMVLAISGVNATCKAGDDVCESCSTHFRLT</sequence>
<dbReference type="Proteomes" id="UP000554482">
    <property type="component" value="Unassembled WGS sequence"/>
</dbReference>
<reference evidence="1 2" key="1">
    <citation type="submission" date="2020-06" db="EMBL/GenBank/DDBJ databases">
        <title>Transcriptomic and genomic resources for Thalictrum thalictroides and T. hernandezii: Facilitating candidate gene discovery in an emerging model plant lineage.</title>
        <authorList>
            <person name="Arias T."/>
            <person name="Riano-Pachon D.M."/>
            <person name="Di Stilio V.S."/>
        </authorList>
    </citation>
    <scope>NUCLEOTIDE SEQUENCE [LARGE SCALE GENOMIC DNA]</scope>
    <source>
        <strain evidence="2">cv. WT478/WT964</strain>
        <tissue evidence="1">Leaves</tissue>
    </source>
</reference>
<proteinExistence type="predicted"/>
<dbReference type="AlphaFoldDB" id="A0A7J6W7A5"/>
<feature type="non-terminal residue" evidence="1">
    <location>
        <position position="1"/>
    </location>
</feature>
<evidence type="ECO:0000313" key="2">
    <source>
        <dbReference type="Proteomes" id="UP000554482"/>
    </source>
</evidence>
<evidence type="ECO:0000313" key="1">
    <source>
        <dbReference type="EMBL" id="KAF5192883.1"/>
    </source>
</evidence>
<organism evidence="1 2">
    <name type="scientific">Thalictrum thalictroides</name>
    <name type="common">Rue-anemone</name>
    <name type="synonym">Anemone thalictroides</name>
    <dbReference type="NCBI Taxonomy" id="46969"/>
    <lineage>
        <taxon>Eukaryota</taxon>
        <taxon>Viridiplantae</taxon>
        <taxon>Streptophyta</taxon>
        <taxon>Embryophyta</taxon>
        <taxon>Tracheophyta</taxon>
        <taxon>Spermatophyta</taxon>
        <taxon>Magnoliopsida</taxon>
        <taxon>Ranunculales</taxon>
        <taxon>Ranunculaceae</taxon>
        <taxon>Thalictroideae</taxon>
        <taxon>Thalictrum</taxon>
    </lineage>
</organism>
<dbReference type="OrthoDB" id="10262656at2759"/>
<accession>A0A7J6W7A5</accession>
<protein>
    <submittedName>
        <fullName evidence="1">Uncharacterized protein</fullName>
    </submittedName>
</protein>
<keyword evidence="2" id="KW-1185">Reference proteome</keyword>
<dbReference type="EMBL" id="JABWDY010020800">
    <property type="protein sequence ID" value="KAF5192883.1"/>
    <property type="molecule type" value="Genomic_DNA"/>
</dbReference>
<comment type="caution">
    <text evidence="1">The sequence shown here is derived from an EMBL/GenBank/DDBJ whole genome shotgun (WGS) entry which is preliminary data.</text>
</comment>
<gene>
    <name evidence="1" type="ORF">FRX31_017530</name>
</gene>